<reference evidence="5 6" key="1">
    <citation type="submission" date="2019-03" db="EMBL/GenBank/DDBJ databases">
        <title>Genomic Encyclopedia of Archaeal and Bacterial Type Strains, Phase II (KMG-II): from individual species to whole genera.</title>
        <authorList>
            <person name="Goeker M."/>
        </authorList>
    </citation>
    <scope>NUCLEOTIDE SEQUENCE [LARGE SCALE GENOMIC DNA]</scope>
    <source>
        <strain evidence="5 6">DSM 45499</strain>
    </source>
</reference>
<dbReference type="InterPro" id="IPR001387">
    <property type="entry name" value="Cro/C1-type_HTH"/>
</dbReference>
<accession>A0A4V3FTE2</accession>
<dbReference type="Proteomes" id="UP000294927">
    <property type="component" value="Unassembled WGS sequence"/>
</dbReference>
<dbReference type="SUPFAM" id="SSF47413">
    <property type="entry name" value="lambda repressor-like DNA-binding domains"/>
    <property type="match status" value="1"/>
</dbReference>
<dbReference type="InterPro" id="IPR050807">
    <property type="entry name" value="TransReg_Diox_bact_type"/>
</dbReference>
<dbReference type="CDD" id="cd00093">
    <property type="entry name" value="HTH_XRE"/>
    <property type="match status" value="1"/>
</dbReference>
<dbReference type="Pfam" id="PF13560">
    <property type="entry name" value="HTH_31"/>
    <property type="match status" value="1"/>
</dbReference>
<sequence>MDIERAHIGRRIRELRKWRRMDQQAVAGLAGISTSYLSRIERGERPVTKRLVLERIAAALRVSPAELTPEIDLVTDDAGTETHSAMATLGDLLGGWWVGEVPDAPGRPLPQVLDELARFHAARNSGGAQAAGDYATQVATLAPLIRDLLVAAADPQLRREALPPLLTAYHVAGSISARLRIPGMPSLAADRMWQVAAELDDPVWHAVSQWGRALFLSGTNRARQYDLAVAVADQAPADRAETRGMANLTAALAAAARGDGDLAETHLAEAAAVAERLDSDTSPWPSGIMQFGRTNTAIHRVAISVELGHGARVAEYASSVRTDTISRGRQAAFWVDYGRGMLTERRTRDEGMAALLRAEQLAPQQVRTNVWAREAVTGLLGTGVRAARGRELRFLAWRMGIAPTG</sequence>
<dbReference type="RefSeq" id="WP_243866583.1">
    <property type="nucleotide sequence ID" value="NZ_SOCP01000006.1"/>
</dbReference>
<keyword evidence="6" id="KW-1185">Reference proteome</keyword>
<organism evidence="5 6">
    <name type="scientific">Actinophytocola oryzae</name>
    <dbReference type="NCBI Taxonomy" id="502181"/>
    <lineage>
        <taxon>Bacteria</taxon>
        <taxon>Bacillati</taxon>
        <taxon>Actinomycetota</taxon>
        <taxon>Actinomycetes</taxon>
        <taxon>Pseudonocardiales</taxon>
        <taxon>Pseudonocardiaceae</taxon>
    </lineage>
</organism>
<feature type="domain" description="HTH cro/C1-type" evidence="4">
    <location>
        <begin position="12"/>
        <end position="67"/>
    </location>
</feature>
<keyword evidence="2" id="KW-0238">DNA-binding</keyword>
<dbReference type="InterPro" id="IPR010982">
    <property type="entry name" value="Lambda_DNA-bd_dom_sf"/>
</dbReference>
<dbReference type="SMART" id="SM00530">
    <property type="entry name" value="HTH_XRE"/>
    <property type="match status" value="1"/>
</dbReference>
<evidence type="ECO:0000256" key="2">
    <source>
        <dbReference type="ARBA" id="ARBA00023125"/>
    </source>
</evidence>
<dbReference type="PANTHER" id="PTHR46797:SF23">
    <property type="entry name" value="HTH-TYPE TRANSCRIPTIONAL REGULATOR SUTR"/>
    <property type="match status" value="1"/>
</dbReference>
<dbReference type="EMBL" id="SOCP01000006">
    <property type="protein sequence ID" value="TDV51071.1"/>
    <property type="molecule type" value="Genomic_DNA"/>
</dbReference>
<comment type="caution">
    <text evidence="5">The sequence shown here is derived from an EMBL/GenBank/DDBJ whole genome shotgun (WGS) entry which is preliminary data.</text>
</comment>
<keyword evidence="1" id="KW-0805">Transcription regulation</keyword>
<dbReference type="PANTHER" id="PTHR46797">
    <property type="entry name" value="HTH-TYPE TRANSCRIPTIONAL REGULATOR"/>
    <property type="match status" value="1"/>
</dbReference>
<dbReference type="AlphaFoldDB" id="A0A4V3FTE2"/>
<evidence type="ECO:0000313" key="6">
    <source>
        <dbReference type="Proteomes" id="UP000294927"/>
    </source>
</evidence>
<gene>
    <name evidence="5" type="ORF">CLV71_106422</name>
</gene>
<evidence type="ECO:0000256" key="3">
    <source>
        <dbReference type="ARBA" id="ARBA00023163"/>
    </source>
</evidence>
<dbReference type="Gene3D" id="1.10.260.40">
    <property type="entry name" value="lambda repressor-like DNA-binding domains"/>
    <property type="match status" value="1"/>
</dbReference>
<proteinExistence type="predicted"/>
<dbReference type="GO" id="GO:0003700">
    <property type="term" value="F:DNA-binding transcription factor activity"/>
    <property type="evidence" value="ECO:0007669"/>
    <property type="project" value="TreeGrafter"/>
</dbReference>
<evidence type="ECO:0000313" key="5">
    <source>
        <dbReference type="EMBL" id="TDV51071.1"/>
    </source>
</evidence>
<name>A0A4V3FTE2_9PSEU</name>
<dbReference type="PROSITE" id="PS50943">
    <property type="entry name" value="HTH_CROC1"/>
    <property type="match status" value="1"/>
</dbReference>
<evidence type="ECO:0000259" key="4">
    <source>
        <dbReference type="PROSITE" id="PS50943"/>
    </source>
</evidence>
<dbReference type="GO" id="GO:0005829">
    <property type="term" value="C:cytosol"/>
    <property type="evidence" value="ECO:0007669"/>
    <property type="project" value="TreeGrafter"/>
</dbReference>
<protein>
    <submittedName>
        <fullName evidence="5">Helix-turn-helix protein</fullName>
    </submittedName>
</protein>
<evidence type="ECO:0000256" key="1">
    <source>
        <dbReference type="ARBA" id="ARBA00023015"/>
    </source>
</evidence>
<dbReference type="GO" id="GO:0003677">
    <property type="term" value="F:DNA binding"/>
    <property type="evidence" value="ECO:0007669"/>
    <property type="project" value="UniProtKB-KW"/>
</dbReference>
<keyword evidence="3" id="KW-0804">Transcription</keyword>